<protein>
    <submittedName>
        <fullName evidence="2">Uncharacterized protein LOC108558044</fullName>
    </submittedName>
</protein>
<keyword evidence="1" id="KW-1185">Reference proteome</keyword>
<reference evidence="2" key="1">
    <citation type="submission" date="2025-08" db="UniProtKB">
        <authorList>
            <consortium name="RefSeq"/>
        </authorList>
    </citation>
    <scope>IDENTIFICATION</scope>
    <source>
        <tissue evidence="2">Whole Larva</tissue>
    </source>
</reference>
<sequence>MAKMFADHDDFLEKTEKFLCHIVLVNNVLREDRNKRNKGLKIRLSYEKKKMMYLSKKKGIGRRCILSSRMSDVWRRIKVDEENQFWSDLNWFLDGIQANITSYMFNIKNEISKCHMDPKEILLRHWKRQLHIPILNLKMILDDIELNVINLDLNMSMDEFLTSLESNNTNLEDFDCAINKMLVYTRNLLRDIKTHVCNACEDCNICKFI</sequence>
<evidence type="ECO:0000313" key="1">
    <source>
        <dbReference type="Proteomes" id="UP000695000"/>
    </source>
</evidence>
<name>A0ABM1M6W8_NICVS</name>
<dbReference type="Proteomes" id="UP000695000">
    <property type="component" value="Unplaced"/>
</dbReference>
<organism evidence="1 2">
    <name type="scientific">Nicrophorus vespilloides</name>
    <name type="common">Boreal carrion beetle</name>
    <dbReference type="NCBI Taxonomy" id="110193"/>
    <lineage>
        <taxon>Eukaryota</taxon>
        <taxon>Metazoa</taxon>
        <taxon>Ecdysozoa</taxon>
        <taxon>Arthropoda</taxon>
        <taxon>Hexapoda</taxon>
        <taxon>Insecta</taxon>
        <taxon>Pterygota</taxon>
        <taxon>Neoptera</taxon>
        <taxon>Endopterygota</taxon>
        <taxon>Coleoptera</taxon>
        <taxon>Polyphaga</taxon>
        <taxon>Staphyliniformia</taxon>
        <taxon>Silphidae</taxon>
        <taxon>Nicrophorinae</taxon>
        <taxon>Nicrophorus</taxon>
    </lineage>
</organism>
<proteinExistence type="predicted"/>
<dbReference type="RefSeq" id="XP_017770318.1">
    <property type="nucleotide sequence ID" value="XM_017914829.1"/>
</dbReference>
<dbReference type="GeneID" id="108558044"/>
<accession>A0ABM1M6W8</accession>
<gene>
    <name evidence="2" type="primary">LOC108558044</name>
</gene>
<evidence type="ECO:0000313" key="2">
    <source>
        <dbReference type="RefSeq" id="XP_017770318.1"/>
    </source>
</evidence>